<dbReference type="InterPro" id="IPR050583">
    <property type="entry name" value="Mycobacterial_A85_antigen"/>
</dbReference>
<dbReference type="InterPro" id="IPR029058">
    <property type="entry name" value="AB_hydrolase_fold"/>
</dbReference>
<evidence type="ECO:0000313" key="1">
    <source>
        <dbReference type="EMBL" id="EUJ31353.1"/>
    </source>
</evidence>
<dbReference type="EMBL" id="AODF01000018">
    <property type="protein sequence ID" value="EUJ31353.1"/>
    <property type="molecule type" value="Genomic_DNA"/>
</dbReference>
<organism evidence="1 2">
    <name type="scientific">Listeria floridensis FSL S10-1187</name>
    <dbReference type="NCBI Taxonomy" id="1265817"/>
    <lineage>
        <taxon>Bacteria</taxon>
        <taxon>Bacillati</taxon>
        <taxon>Bacillota</taxon>
        <taxon>Bacilli</taxon>
        <taxon>Bacillales</taxon>
        <taxon>Listeriaceae</taxon>
        <taxon>Listeria</taxon>
    </lineage>
</organism>
<dbReference type="Proteomes" id="UP000019249">
    <property type="component" value="Unassembled WGS sequence"/>
</dbReference>
<dbReference type="Gene3D" id="3.40.50.1820">
    <property type="entry name" value="alpha/beta hydrolase"/>
    <property type="match status" value="1"/>
</dbReference>
<sequence length="181" mass="20473">MALLHFKFRSNALAMATDVSLILPEQPSWFSEETLTKYPTLYLLHGLSNDHSTYVRNTNIERYAAEKGIAVVMPSADHSFYANMAYGHRYFDYVAYELPEVLPTLFPLSKKREDTFIAGHSMGGYGAFKIALTNPERFAKVASMSGVMDIDYIIRKPFANFSTEAITGGKKNTSRQRERPL</sequence>
<accession>A0ABN0REL9</accession>
<protein>
    <submittedName>
        <fullName evidence="1">Tributyrin esterase</fullName>
    </submittedName>
</protein>
<keyword evidence="2" id="KW-1185">Reference proteome</keyword>
<dbReference type="PANTHER" id="PTHR48098">
    <property type="entry name" value="ENTEROCHELIN ESTERASE-RELATED"/>
    <property type="match status" value="1"/>
</dbReference>
<comment type="caution">
    <text evidence="1">The sequence shown here is derived from an EMBL/GenBank/DDBJ whole genome shotgun (WGS) entry which is preliminary data.</text>
</comment>
<proteinExistence type="predicted"/>
<name>A0ABN0REL9_9LIST</name>
<dbReference type="Pfam" id="PF00756">
    <property type="entry name" value="Esterase"/>
    <property type="match status" value="1"/>
</dbReference>
<dbReference type="InterPro" id="IPR000801">
    <property type="entry name" value="Esterase-like"/>
</dbReference>
<reference evidence="1 2" key="1">
    <citation type="journal article" date="2014" name="Int. J. Syst. Evol. Microbiol.">
        <title>Listeria floridensis sp. nov., Listeria aquatica sp. nov., Listeria cornellensis sp. nov., Listeria riparia sp. nov. and Listeria grandensis sp. nov., from agricultural and natural environments.</title>
        <authorList>
            <person name="den Bakker H.C."/>
            <person name="Warchocki S."/>
            <person name="Wright E.M."/>
            <person name="Allred A.F."/>
            <person name="Ahlstrom C."/>
            <person name="Manuel C.S."/>
            <person name="Stasiewicz M.J."/>
            <person name="Burrell A."/>
            <person name="Roof S."/>
            <person name="Strawn L."/>
            <person name="Fortes E.D."/>
            <person name="Nightingale K.K."/>
            <person name="Kephart D."/>
            <person name="Wiedmann M."/>
        </authorList>
    </citation>
    <scope>NUCLEOTIDE SEQUENCE [LARGE SCALE GENOMIC DNA]</scope>
    <source>
        <strain evidence="1 2">FSL S10-1187</strain>
    </source>
</reference>
<dbReference type="SUPFAM" id="SSF53474">
    <property type="entry name" value="alpha/beta-Hydrolases"/>
    <property type="match status" value="1"/>
</dbReference>
<gene>
    <name evidence="1" type="ORF">MFLO_09022</name>
</gene>
<evidence type="ECO:0000313" key="2">
    <source>
        <dbReference type="Proteomes" id="UP000019249"/>
    </source>
</evidence>
<dbReference type="RefSeq" id="WP_241433589.1">
    <property type="nucleotide sequence ID" value="NZ_AODF01000018.1"/>
</dbReference>
<dbReference type="PANTHER" id="PTHR48098:SF1">
    <property type="entry name" value="DIACYLGLYCEROL ACYLTRANSFERASE_MYCOLYLTRANSFERASE AG85A"/>
    <property type="match status" value="1"/>
</dbReference>